<keyword evidence="7" id="KW-1185">Reference proteome</keyword>
<gene>
    <name evidence="4" type="ORF">CNEO2_530017</name>
    <name evidence="3" type="ORF">CNEO_44447</name>
    <name evidence="6" type="ORF">CNEONATNEC25_01186</name>
    <name evidence="5" type="ORF">CQ394_00455</name>
</gene>
<evidence type="ECO:0000259" key="2">
    <source>
        <dbReference type="SMART" id="SM01117"/>
    </source>
</evidence>
<organism evidence="5 7">
    <name type="scientific">Clostridium neonatale</name>
    <dbReference type="NCBI Taxonomy" id="137838"/>
    <lineage>
        <taxon>Bacteria</taxon>
        <taxon>Bacillati</taxon>
        <taxon>Bacillota</taxon>
        <taxon>Clostridia</taxon>
        <taxon>Eubacteriales</taxon>
        <taxon>Clostridiaceae</taxon>
        <taxon>Clostridium</taxon>
    </lineage>
</organism>
<dbReference type="AlphaFoldDB" id="A0A2A7MGK1"/>
<evidence type="ECO:0000313" key="7">
    <source>
        <dbReference type="Proteomes" id="UP000220840"/>
    </source>
</evidence>
<feature type="signal peptide" evidence="1">
    <location>
        <begin position="1"/>
        <end position="22"/>
    </location>
</feature>
<dbReference type="EMBL" id="CAKJVE010000004">
    <property type="protein sequence ID" value="CAG9709859.1"/>
    <property type="molecule type" value="Genomic_DNA"/>
</dbReference>
<keyword evidence="1" id="KW-0732">Signal</keyword>
<evidence type="ECO:0000256" key="1">
    <source>
        <dbReference type="SAM" id="SignalP"/>
    </source>
</evidence>
<dbReference type="STRING" id="137838.GCA_001458595_01527"/>
<dbReference type="Proteomes" id="UP000789738">
    <property type="component" value="Unassembled WGS sequence"/>
</dbReference>
<dbReference type="Pfam" id="PF00173">
    <property type="entry name" value="Cyt-b5"/>
    <property type="match status" value="1"/>
</dbReference>
<proteinExistence type="predicted"/>
<reference evidence="4" key="4">
    <citation type="submission" date="2022-10" db="EMBL/GenBank/DDBJ databases">
        <authorList>
            <person name="Aires J."/>
            <person name="Mesa V."/>
        </authorList>
    </citation>
    <scope>NUCLEOTIDE SEQUENCE</scope>
    <source>
        <strain evidence="4">Clostridium neonatale JD116</strain>
    </source>
</reference>
<evidence type="ECO:0000313" key="4">
    <source>
        <dbReference type="EMBL" id="CAI3651018.1"/>
    </source>
</evidence>
<dbReference type="OrthoDB" id="9785263at2"/>
<name>A0A2A7MGK1_9CLOT</name>
<dbReference type="EMBL" id="PDCJ01000001">
    <property type="protein sequence ID" value="PEG30238.1"/>
    <property type="molecule type" value="Genomic_DNA"/>
</dbReference>
<reference evidence="5 7" key="1">
    <citation type="submission" date="2017-10" db="EMBL/GenBank/DDBJ databases">
        <title>Effective Description of Clostridium neonatale sp. nov. linked to necrotizing enterocolitis in neonates and a clarification of species assignable to the genus Clostridium (Prazmowski 1880) emend. Lawson and Rainey 2016.</title>
        <authorList>
            <person name="Bernard K."/>
            <person name="Burdz T."/>
            <person name="Wiebe D."/>
            <person name="Balcewich B."/>
            <person name="Alfa M."/>
            <person name="Bernier A.-M."/>
        </authorList>
    </citation>
    <scope>NUCLEOTIDE SEQUENCE [LARGE SCALE GENOMIC DNA]</scope>
    <source>
        <strain evidence="5 7">LCDC99A005</strain>
    </source>
</reference>
<evidence type="ECO:0000313" key="6">
    <source>
        <dbReference type="EMBL" id="VCT83589.1"/>
    </source>
</evidence>
<dbReference type="PROSITE" id="PS51257">
    <property type="entry name" value="PROKAR_LIPOPROTEIN"/>
    <property type="match status" value="1"/>
</dbReference>
<dbReference type="Proteomes" id="UP001189143">
    <property type="component" value="Unassembled WGS sequence"/>
</dbReference>
<evidence type="ECO:0000313" key="8">
    <source>
        <dbReference type="Proteomes" id="UP000431451"/>
    </source>
</evidence>
<feature type="domain" description="Cytochrome b5 heme-binding" evidence="2">
    <location>
        <begin position="45"/>
        <end position="117"/>
    </location>
</feature>
<dbReference type="GeneID" id="68876542"/>
<dbReference type="InterPro" id="IPR036400">
    <property type="entry name" value="Cyt_B5-like_heme/steroid_sf"/>
</dbReference>
<evidence type="ECO:0000313" key="5">
    <source>
        <dbReference type="EMBL" id="PEG30238.1"/>
    </source>
</evidence>
<dbReference type="InterPro" id="IPR001199">
    <property type="entry name" value="Cyt_B5-like_heme/steroid-bd"/>
</dbReference>
<reference evidence="6 8" key="2">
    <citation type="submission" date="2018-06" db="EMBL/GenBank/DDBJ databases">
        <authorList>
            <consortium name="IHU Genomes"/>
        </authorList>
    </citation>
    <scope>NUCLEOTIDE SEQUENCE [LARGE SCALE GENOMIC DNA]</scope>
    <source>
        <strain evidence="6 8">NEC25</strain>
    </source>
</reference>
<dbReference type="SUPFAM" id="SSF55856">
    <property type="entry name" value="Cytochrome b5-like heme/steroid binding domain"/>
    <property type="match status" value="1"/>
</dbReference>
<dbReference type="SMART" id="SM01117">
    <property type="entry name" value="Cyt-b5"/>
    <property type="match status" value="1"/>
</dbReference>
<dbReference type="Gene3D" id="3.10.120.10">
    <property type="entry name" value="Cytochrome b5-like heme/steroid binding domain"/>
    <property type="match status" value="1"/>
</dbReference>
<dbReference type="EMBL" id="UWJD01000001">
    <property type="protein sequence ID" value="VCT83589.1"/>
    <property type="molecule type" value="Genomic_DNA"/>
</dbReference>
<protein>
    <recommendedName>
        <fullName evidence="2">Cytochrome b5 heme-binding domain-containing protein</fullName>
    </recommendedName>
</protein>
<evidence type="ECO:0000313" key="3">
    <source>
        <dbReference type="EMBL" id="CAG9709859.1"/>
    </source>
</evidence>
<reference evidence="3" key="3">
    <citation type="submission" date="2021-10" db="EMBL/GenBank/DDBJ databases">
        <authorList>
            <person name="Mesa V."/>
        </authorList>
    </citation>
    <scope>NUCLEOTIDE SEQUENCE</scope>
    <source>
        <strain evidence="3">CC3_PB</strain>
    </source>
</reference>
<dbReference type="Proteomes" id="UP000220840">
    <property type="component" value="Unassembled WGS sequence"/>
</dbReference>
<sequence>MKKILISGLLLLGLLAVGCSNTGTGASDSASNSNASVEAVSNKEFTLDELKEYDGQNGNKAYVAVDGVVYDVTDVGAWKNGEHKNGITAGKDLSEEINKSPHGKDVLKDLPVVGKLK</sequence>
<dbReference type="EMBL" id="CAMTCP010000252">
    <property type="protein sequence ID" value="CAI3651018.1"/>
    <property type="molecule type" value="Genomic_DNA"/>
</dbReference>
<feature type="chain" id="PRO_5044380418" description="Cytochrome b5 heme-binding domain-containing protein" evidence="1">
    <location>
        <begin position="23"/>
        <end position="117"/>
    </location>
</feature>
<accession>A0A2A7MGK1</accession>
<dbReference type="RefSeq" id="WP_083498747.1">
    <property type="nucleotide sequence ID" value="NZ_CAKJVD010000042.1"/>
</dbReference>
<dbReference type="Proteomes" id="UP000431451">
    <property type="component" value="Unassembled WGS sequence"/>
</dbReference>